<evidence type="ECO:0000313" key="2">
    <source>
        <dbReference type="EMBL" id="WMV32730.1"/>
    </source>
</evidence>
<evidence type="ECO:0000256" key="1">
    <source>
        <dbReference type="SAM" id="MobiDB-lite"/>
    </source>
</evidence>
<dbReference type="EMBL" id="CP133617">
    <property type="protein sequence ID" value="WMV32730.1"/>
    <property type="molecule type" value="Genomic_DNA"/>
</dbReference>
<dbReference type="AlphaFoldDB" id="A0AAF0R4V0"/>
<dbReference type="Proteomes" id="UP001234989">
    <property type="component" value="Chromosome 6"/>
</dbReference>
<protein>
    <submittedName>
        <fullName evidence="2">Uncharacterized protein</fullName>
    </submittedName>
</protein>
<name>A0AAF0R4V0_SOLVR</name>
<keyword evidence="3" id="KW-1185">Reference proteome</keyword>
<feature type="compositionally biased region" description="Basic and acidic residues" evidence="1">
    <location>
        <begin position="1"/>
        <end position="12"/>
    </location>
</feature>
<sequence length="116" mass="13010">MTHRRTDSHRVDTDDEIEALPSIGQDMSSRRDFATRNMRENAEQEPPPQAPHVLVDPLVEKVLNAEFKAVFQVLAQAITSLSKGGCNSHEPKCWYGGFKSKGLHKDESTGVSWFQS</sequence>
<reference evidence="2" key="1">
    <citation type="submission" date="2023-08" db="EMBL/GenBank/DDBJ databases">
        <title>A de novo genome assembly of Solanum verrucosum Schlechtendal, a Mexican diploid species geographically isolated from the other diploid A-genome species in potato relatives.</title>
        <authorList>
            <person name="Hosaka K."/>
        </authorList>
    </citation>
    <scope>NUCLEOTIDE SEQUENCE</scope>
    <source>
        <tissue evidence="2">Young leaves</tissue>
    </source>
</reference>
<gene>
    <name evidence="2" type="ORF">MTR67_026115</name>
</gene>
<evidence type="ECO:0000313" key="3">
    <source>
        <dbReference type="Proteomes" id="UP001234989"/>
    </source>
</evidence>
<feature type="compositionally biased region" description="Basic and acidic residues" evidence="1">
    <location>
        <begin position="28"/>
        <end position="42"/>
    </location>
</feature>
<organism evidence="2 3">
    <name type="scientific">Solanum verrucosum</name>
    <dbReference type="NCBI Taxonomy" id="315347"/>
    <lineage>
        <taxon>Eukaryota</taxon>
        <taxon>Viridiplantae</taxon>
        <taxon>Streptophyta</taxon>
        <taxon>Embryophyta</taxon>
        <taxon>Tracheophyta</taxon>
        <taxon>Spermatophyta</taxon>
        <taxon>Magnoliopsida</taxon>
        <taxon>eudicotyledons</taxon>
        <taxon>Gunneridae</taxon>
        <taxon>Pentapetalae</taxon>
        <taxon>asterids</taxon>
        <taxon>lamiids</taxon>
        <taxon>Solanales</taxon>
        <taxon>Solanaceae</taxon>
        <taxon>Solanoideae</taxon>
        <taxon>Solaneae</taxon>
        <taxon>Solanum</taxon>
    </lineage>
</organism>
<proteinExistence type="predicted"/>
<feature type="region of interest" description="Disordered" evidence="1">
    <location>
        <begin position="1"/>
        <end position="52"/>
    </location>
</feature>
<accession>A0AAF0R4V0</accession>